<evidence type="ECO:0000256" key="1">
    <source>
        <dbReference type="ARBA" id="ARBA00022741"/>
    </source>
</evidence>
<dbReference type="InterPro" id="IPR011009">
    <property type="entry name" value="Kinase-like_dom_sf"/>
</dbReference>
<evidence type="ECO:0000256" key="2">
    <source>
        <dbReference type="ARBA" id="ARBA00022840"/>
    </source>
</evidence>
<sequence>MSESLFSEIIAYHEKKDNKLFVTSNSEYLINSHDCFIQEGNFGVCIRGLERKLGTKKRTWTQTEVGVKIIKVRDEPNLSHEYEIIKKCQGHPNIVDVKDYFKNEKFEYLVMEYLEGGDLFEFINRQKCYLEEQAVKLYFRQILEGVKFIHSKDILHNDLKAENVGFKNGQLKIIDFGSATSQEEILNNFTLPYASPEILKGKKCSVLSDVWSLGVLLCFMLYGELPFGIPEDNEEEERHKISTLIKTGKMLVKLDSENISSEANSLMKKMLCNTLSKRLSINEIFNHTWMHQDQSKIKENIAVPSSNIISEKRTRRPPNRLRETPEFQSIFKKPTQKKPRKN</sequence>
<dbReference type="PROSITE" id="PS50011">
    <property type="entry name" value="PROTEIN_KINASE_DOM"/>
    <property type="match status" value="1"/>
</dbReference>
<feature type="region of interest" description="Disordered" evidence="3">
    <location>
        <begin position="308"/>
        <end position="342"/>
    </location>
</feature>
<dbReference type="InterPro" id="IPR000719">
    <property type="entry name" value="Prot_kinase_dom"/>
</dbReference>
<keyword evidence="1" id="KW-0547">Nucleotide-binding</keyword>
<organism evidence="5 6">
    <name type="scientific">Clunio marinus</name>
    <dbReference type="NCBI Taxonomy" id="568069"/>
    <lineage>
        <taxon>Eukaryota</taxon>
        <taxon>Metazoa</taxon>
        <taxon>Ecdysozoa</taxon>
        <taxon>Arthropoda</taxon>
        <taxon>Hexapoda</taxon>
        <taxon>Insecta</taxon>
        <taxon>Pterygota</taxon>
        <taxon>Neoptera</taxon>
        <taxon>Endopterygota</taxon>
        <taxon>Diptera</taxon>
        <taxon>Nematocera</taxon>
        <taxon>Chironomoidea</taxon>
        <taxon>Chironomidae</taxon>
        <taxon>Clunio</taxon>
    </lineage>
</organism>
<evidence type="ECO:0000313" key="6">
    <source>
        <dbReference type="Proteomes" id="UP000183832"/>
    </source>
</evidence>
<dbReference type="GO" id="GO:0005737">
    <property type="term" value="C:cytoplasm"/>
    <property type="evidence" value="ECO:0007669"/>
    <property type="project" value="TreeGrafter"/>
</dbReference>
<proteinExistence type="predicted"/>
<dbReference type="PANTHER" id="PTHR24346:SF42">
    <property type="entry name" value="SERINE_THREONINE-PROTEIN KINASE SIK3"/>
    <property type="match status" value="1"/>
</dbReference>
<evidence type="ECO:0000256" key="3">
    <source>
        <dbReference type="SAM" id="MobiDB-lite"/>
    </source>
</evidence>
<evidence type="ECO:0000313" key="5">
    <source>
        <dbReference type="EMBL" id="CRK95582.1"/>
    </source>
</evidence>
<dbReference type="SMART" id="SM00220">
    <property type="entry name" value="S_TKc"/>
    <property type="match status" value="1"/>
</dbReference>
<dbReference type="GO" id="GO:0050321">
    <property type="term" value="F:tau-protein kinase activity"/>
    <property type="evidence" value="ECO:0007669"/>
    <property type="project" value="TreeGrafter"/>
</dbReference>
<dbReference type="GO" id="GO:0005524">
    <property type="term" value="F:ATP binding"/>
    <property type="evidence" value="ECO:0007669"/>
    <property type="project" value="UniProtKB-KW"/>
</dbReference>
<reference evidence="5 6" key="1">
    <citation type="submission" date="2015-04" db="EMBL/GenBank/DDBJ databases">
        <authorList>
            <person name="Syromyatnikov M.Y."/>
            <person name="Popov V.N."/>
        </authorList>
    </citation>
    <scope>NUCLEOTIDE SEQUENCE [LARGE SCALE GENOMIC DNA]</scope>
</reference>
<dbReference type="OrthoDB" id="248923at2759"/>
<protein>
    <submittedName>
        <fullName evidence="5">CLUMA_CG009043, isoform A</fullName>
    </submittedName>
</protein>
<feature type="domain" description="Protein kinase" evidence="4">
    <location>
        <begin position="31"/>
        <end position="290"/>
    </location>
</feature>
<dbReference type="Pfam" id="PF00069">
    <property type="entry name" value="Pkinase"/>
    <property type="match status" value="1"/>
</dbReference>
<dbReference type="Proteomes" id="UP000183832">
    <property type="component" value="Unassembled WGS sequence"/>
</dbReference>
<dbReference type="GO" id="GO:0000226">
    <property type="term" value="P:microtubule cytoskeleton organization"/>
    <property type="evidence" value="ECO:0007669"/>
    <property type="project" value="TreeGrafter"/>
</dbReference>
<dbReference type="STRING" id="568069.A0A1J1I9D7"/>
<dbReference type="PANTHER" id="PTHR24346">
    <property type="entry name" value="MAP/MICROTUBULE AFFINITY-REGULATING KINASE"/>
    <property type="match status" value="1"/>
</dbReference>
<keyword evidence="2" id="KW-0067">ATP-binding</keyword>
<dbReference type="SUPFAM" id="SSF56112">
    <property type="entry name" value="Protein kinase-like (PK-like)"/>
    <property type="match status" value="1"/>
</dbReference>
<gene>
    <name evidence="5" type="ORF">CLUMA_CG009043</name>
</gene>
<keyword evidence="6" id="KW-1185">Reference proteome</keyword>
<name>A0A1J1I9D7_9DIPT</name>
<dbReference type="GO" id="GO:0035556">
    <property type="term" value="P:intracellular signal transduction"/>
    <property type="evidence" value="ECO:0007669"/>
    <property type="project" value="TreeGrafter"/>
</dbReference>
<accession>A0A1J1I9D7</accession>
<dbReference type="AlphaFoldDB" id="A0A1J1I9D7"/>
<dbReference type="EMBL" id="CVRI01000042">
    <property type="protein sequence ID" value="CRK95582.1"/>
    <property type="molecule type" value="Genomic_DNA"/>
</dbReference>
<dbReference type="Gene3D" id="1.10.510.10">
    <property type="entry name" value="Transferase(Phosphotransferase) domain 1"/>
    <property type="match status" value="1"/>
</dbReference>
<evidence type="ECO:0000259" key="4">
    <source>
        <dbReference type="PROSITE" id="PS50011"/>
    </source>
</evidence>